<keyword evidence="6" id="KW-0560">Oxidoreductase</keyword>
<dbReference type="PRINTS" id="PR00081">
    <property type="entry name" value="GDHRDH"/>
</dbReference>
<dbReference type="OrthoDB" id="3592703at2759"/>
<dbReference type="Proteomes" id="UP000269721">
    <property type="component" value="Unassembled WGS sequence"/>
</dbReference>
<dbReference type="GO" id="GO:0006635">
    <property type="term" value="P:fatty acid beta-oxidation"/>
    <property type="evidence" value="ECO:0007669"/>
    <property type="project" value="UniProtKB-UniPathway"/>
</dbReference>
<dbReference type="EMBL" id="KZ999441">
    <property type="protein sequence ID" value="RKO85070.1"/>
    <property type="molecule type" value="Genomic_DNA"/>
</dbReference>
<dbReference type="InterPro" id="IPR054357">
    <property type="entry name" value="MFE-2_N"/>
</dbReference>
<feature type="non-terminal residue" evidence="13">
    <location>
        <position position="1"/>
    </location>
</feature>
<comment type="subcellular location">
    <subcellularLocation>
        <location evidence="1">Peroxisome</location>
    </subcellularLocation>
</comment>
<evidence type="ECO:0000256" key="6">
    <source>
        <dbReference type="ARBA" id="ARBA00023002"/>
    </source>
</evidence>
<evidence type="ECO:0000313" key="14">
    <source>
        <dbReference type="Proteomes" id="UP000269721"/>
    </source>
</evidence>
<proteinExistence type="inferred from homology"/>
<dbReference type="PANTHER" id="PTHR45024">
    <property type="entry name" value="DEHYDROGENASES, SHORT CHAIN"/>
    <property type="match status" value="1"/>
</dbReference>
<keyword evidence="9" id="KW-0413">Isomerase</keyword>
<evidence type="ECO:0000313" key="13">
    <source>
        <dbReference type="EMBL" id="RKO85070.1"/>
    </source>
</evidence>
<keyword evidence="10" id="KW-0456">Lyase</keyword>
<keyword evidence="5" id="KW-0521">NADP</keyword>
<dbReference type="InterPro" id="IPR002347">
    <property type="entry name" value="SDR_fam"/>
</dbReference>
<evidence type="ECO:0000256" key="3">
    <source>
        <dbReference type="ARBA" id="ARBA00006484"/>
    </source>
</evidence>
<dbReference type="Pfam" id="PF00106">
    <property type="entry name" value="adh_short"/>
    <property type="match status" value="2"/>
</dbReference>
<evidence type="ECO:0000256" key="1">
    <source>
        <dbReference type="ARBA" id="ARBA00004275"/>
    </source>
</evidence>
<evidence type="ECO:0000256" key="9">
    <source>
        <dbReference type="ARBA" id="ARBA00023235"/>
    </source>
</evidence>
<feature type="region of interest" description="Disordered" evidence="11">
    <location>
        <begin position="469"/>
        <end position="490"/>
    </location>
</feature>
<dbReference type="InterPro" id="IPR036291">
    <property type="entry name" value="NAD(P)-bd_dom_sf"/>
</dbReference>
<dbReference type="GO" id="GO:0016491">
    <property type="term" value="F:oxidoreductase activity"/>
    <property type="evidence" value="ECO:0007669"/>
    <property type="project" value="UniProtKB-KW"/>
</dbReference>
<evidence type="ECO:0000256" key="11">
    <source>
        <dbReference type="SAM" id="MobiDB-lite"/>
    </source>
</evidence>
<evidence type="ECO:0000259" key="12">
    <source>
        <dbReference type="SMART" id="SM00822"/>
    </source>
</evidence>
<dbReference type="FunFam" id="3.40.50.720:FF:000410">
    <property type="entry name" value="Peroxisomal multifunctional beta-oxidation protein"/>
    <property type="match status" value="1"/>
</dbReference>
<dbReference type="UniPathway" id="UPA00659"/>
<evidence type="ECO:0000256" key="7">
    <source>
        <dbReference type="ARBA" id="ARBA00023098"/>
    </source>
</evidence>
<dbReference type="PROSITE" id="PS00061">
    <property type="entry name" value="ADH_SHORT"/>
    <property type="match status" value="2"/>
</dbReference>
<dbReference type="Pfam" id="PF22622">
    <property type="entry name" value="MFE-2_hydrat-2_N"/>
    <property type="match status" value="1"/>
</dbReference>
<evidence type="ECO:0000256" key="10">
    <source>
        <dbReference type="ARBA" id="ARBA00023239"/>
    </source>
</evidence>
<feature type="domain" description="Ketoreductase" evidence="12">
    <location>
        <begin position="174"/>
        <end position="367"/>
    </location>
</feature>
<dbReference type="GO" id="GO:0016853">
    <property type="term" value="F:isomerase activity"/>
    <property type="evidence" value="ECO:0007669"/>
    <property type="project" value="UniProtKB-KW"/>
</dbReference>
<sequence length="788" mass="85062">FYSIINTASAAGIYGNFGQANYSAAKLALYGFSKTLAREGEAKNVLVNAIAPLAASRMTETVLPPDVLKALKPEFVVPLVAYLTHESTTENGSIFEVGAGFASKLRWERSKGALFKADATFSPAAVAAKWEQITDFTNADHPESLLDINWIEVLEEALKLKENKAGEPLRFDGKVVVVTGAGNGIGRAYAHLFGKFGASVVVNDLGGTTNGVGTENSAADKVVAEIVKAGGKAVANYNSVEDGDKVVETAIKAFGRIDIVVNNAGILRDKSFSRITDADWDLVQRVHLRGTYKVCKAAWPYFLKQKYGRIINTTSAVGLYGNFGQANYSTAKAGILAFGNALAREGESKNIIVNTIAPNAGTRMTATVMPPEMVEALKPEYIAPLIGFLAHESNTETGGVFEVGSGWIAKVRWQRTGGVGFPVNRTLLPEHIAARWEDITNFDDGRATYPTSPAESFNAVSDNMENIAADEPAPAPAPAPEAAAPADSESSVDVAALKKTTFDKFDFSFTEKDVILYALGVNAKRSDLSLVYENDEKFHPIPTYAVIPAFAYQTEQIPFGDYLPNYNPFMVLHAEQFIQFHRPLPTQGKLTSTGRIVDLIDKGEKVGAIITLGVDTKDELGRELFTNEFSFLSRSSGGFGVVGQAPDRGAATATNEPPKRAPDAVVREQTTDDLAATYRLLGDMNPLHIDPNVAKMAGYKVPILHGLLTFGIAAKHVLKTYGNNDHATFKSIKARFSRVVLPGETLETQMWLEGSKVIYRVLVVERNEYAITNAAVELHSAPAPLAKL</sequence>
<accession>A0A4P9W362</accession>
<protein>
    <recommendedName>
        <fullName evidence="12">Ketoreductase domain-containing protein</fullName>
    </recommendedName>
</protein>
<dbReference type="InterPro" id="IPR029069">
    <property type="entry name" value="HotDog_dom_sf"/>
</dbReference>
<dbReference type="PANTHER" id="PTHR45024:SF2">
    <property type="entry name" value="SCP2 DOMAIN-CONTAINING PROTEIN"/>
    <property type="match status" value="1"/>
</dbReference>
<keyword evidence="7" id="KW-0443">Lipid metabolism</keyword>
<organism evidence="13 14">
    <name type="scientific">Blyttiomyces helicus</name>
    <dbReference type="NCBI Taxonomy" id="388810"/>
    <lineage>
        <taxon>Eukaryota</taxon>
        <taxon>Fungi</taxon>
        <taxon>Fungi incertae sedis</taxon>
        <taxon>Chytridiomycota</taxon>
        <taxon>Chytridiomycota incertae sedis</taxon>
        <taxon>Chytridiomycetes</taxon>
        <taxon>Chytridiomycetes incertae sedis</taxon>
        <taxon>Blyttiomyces</taxon>
    </lineage>
</organism>
<evidence type="ECO:0000256" key="4">
    <source>
        <dbReference type="ARBA" id="ARBA00022832"/>
    </source>
</evidence>
<comment type="pathway">
    <text evidence="2">Lipid metabolism; fatty acid beta-oxidation.</text>
</comment>
<dbReference type="PRINTS" id="PR00080">
    <property type="entry name" value="SDRFAMILY"/>
</dbReference>
<comment type="similarity">
    <text evidence="3">Belongs to the short-chain dehydrogenases/reductases (SDR) family.</text>
</comment>
<dbReference type="SMART" id="SM00822">
    <property type="entry name" value="PKS_KR"/>
    <property type="match status" value="1"/>
</dbReference>
<evidence type="ECO:0000256" key="8">
    <source>
        <dbReference type="ARBA" id="ARBA00023140"/>
    </source>
</evidence>
<dbReference type="Gene3D" id="3.40.50.720">
    <property type="entry name" value="NAD(P)-binding Rossmann-like Domain"/>
    <property type="match status" value="2"/>
</dbReference>
<evidence type="ECO:0000256" key="2">
    <source>
        <dbReference type="ARBA" id="ARBA00005005"/>
    </source>
</evidence>
<dbReference type="GO" id="GO:0004300">
    <property type="term" value="F:enoyl-CoA hydratase activity"/>
    <property type="evidence" value="ECO:0007669"/>
    <property type="project" value="UniProtKB-ARBA"/>
</dbReference>
<feature type="compositionally biased region" description="Low complexity" evidence="11">
    <location>
        <begin position="480"/>
        <end position="490"/>
    </location>
</feature>
<dbReference type="InterPro" id="IPR051687">
    <property type="entry name" value="Peroxisomal_Beta-Oxidation"/>
</dbReference>
<dbReference type="SUPFAM" id="SSF54637">
    <property type="entry name" value="Thioesterase/thiol ester dehydrase-isomerase"/>
    <property type="match status" value="2"/>
</dbReference>
<dbReference type="Pfam" id="PF01575">
    <property type="entry name" value="MaoC_dehydratas"/>
    <property type="match status" value="1"/>
</dbReference>
<keyword evidence="14" id="KW-1185">Reference proteome</keyword>
<dbReference type="CDD" id="cd05353">
    <property type="entry name" value="hydroxyacyl-CoA-like_DH_SDR_c-like"/>
    <property type="match status" value="1"/>
</dbReference>
<keyword evidence="8" id="KW-0576">Peroxisome</keyword>
<name>A0A4P9W362_9FUNG</name>
<evidence type="ECO:0000256" key="5">
    <source>
        <dbReference type="ARBA" id="ARBA00022857"/>
    </source>
</evidence>
<keyword evidence="4" id="KW-0276">Fatty acid metabolism</keyword>
<dbReference type="InterPro" id="IPR020904">
    <property type="entry name" value="Sc_DH/Rdtase_CS"/>
</dbReference>
<dbReference type="SUPFAM" id="SSF51735">
    <property type="entry name" value="NAD(P)-binding Rossmann-fold domains"/>
    <property type="match status" value="2"/>
</dbReference>
<dbReference type="GO" id="GO:0005777">
    <property type="term" value="C:peroxisome"/>
    <property type="evidence" value="ECO:0007669"/>
    <property type="project" value="UniProtKB-SubCell"/>
</dbReference>
<gene>
    <name evidence="13" type="ORF">BDK51DRAFT_25341</name>
</gene>
<dbReference type="InterPro" id="IPR057326">
    <property type="entry name" value="KR_dom"/>
</dbReference>
<dbReference type="InterPro" id="IPR002539">
    <property type="entry name" value="MaoC-like_dom"/>
</dbReference>
<dbReference type="Gene3D" id="1.10.287.4290">
    <property type="match status" value="2"/>
</dbReference>
<dbReference type="CDD" id="cd03448">
    <property type="entry name" value="HDE_HSD"/>
    <property type="match status" value="1"/>
</dbReference>
<dbReference type="AlphaFoldDB" id="A0A4P9W362"/>
<dbReference type="Gene3D" id="3.10.129.10">
    <property type="entry name" value="Hotdog Thioesterase"/>
    <property type="match status" value="1"/>
</dbReference>
<reference evidence="14" key="1">
    <citation type="journal article" date="2018" name="Nat. Microbiol.">
        <title>Leveraging single-cell genomics to expand the fungal tree of life.</title>
        <authorList>
            <person name="Ahrendt S.R."/>
            <person name="Quandt C.A."/>
            <person name="Ciobanu D."/>
            <person name="Clum A."/>
            <person name="Salamov A."/>
            <person name="Andreopoulos B."/>
            <person name="Cheng J.F."/>
            <person name="Woyke T."/>
            <person name="Pelin A."/>
            <person name="Henrissat B."/>
            <person name="Reynolds N.K."/>
            <person name="Benny G.L."/>
            <person name="Smith M.E."/>
            <person name="James T.Y."/>
            <person name="Grigoriev I.V."/>
        </authorList>
    </citation>
    <scope>NUCLEOTIDE SEQUENCE [LARGE SCALE GENOMIC DNA]</scope>
</reference>